<keyword evidence="3" id="KW-1185">Reference proteome</keyword>
<reference evidence="3" key="2">
    <citation type="submission" date="2015-01" db="EMBL/GenBank/DDBJ databases">
        <title>Evolutionary Origins and Diversification of the Mycorrhizal Mutualists.</title>
        <authorList>
            <consortium name="DOE Joint Genome Institute"/>
            <consortium name="Mycorrhizal Genomics Consortium"/>
            <person name="Kohler A."/>
            <person name="Kuo A."/>
            <person name="Nagy L.G."/>
            <person name="Floudas D."/>
            <person name="Copeland A."/>
            <person name="Barry K.W."/>
            <person name="Cichocki N."/>
            <person name="Veneault-Fourrey C."/>
            <person name="LaButti K."/>
            <person name="Lindquist E.A."/>
            <person name="Lipzen A."/>
            <person name="Lundell T."/>
            <person name="Morin E."/>
            <person name="Murat C."/>
            <person name="Riley R."/>
            <person name="Ohm R."/>
            <person name="Sun H."/>
            <person name="Tunlid A."/>
            <person name="Henrissat B."/>
            <person name="Grigoriev I.V."/>
            <person name="Hibbett D.S."/>
            <person name="Martin F."/>
        </authorList>
    </citation>
    <scope>NUCLEOTIDE SEQUENCE [LARGE SCALE GENOMIC DNA]</scope>
    <source>
        <strain evidence="3">LaAM-08-1</strain>
    </source>
</reference>
<feature type="compositionally biased region" description="Polar residues" evidence="1">
    <location>
        <begin position="82"/>
        <end position="92"/>
    </location>
</feature>
<dbReference type="AlphaFoldDB" id="A0A0C9YII0"/>
<dbReference type="STRING" id="1095629.A0A0C9YII0"/>
<organism evidence="2 3">
    <name type="scientific">Laccaria amethystina LaAM-08-1</name>
    <dbReference type="NCBI Taxonomy" id="1095629"/>
    <lineage>
        <taxon>Eukaryota</taxon>
        <taxon>Fungi</taxon>
        <taxon>Dikarya</taxon>
        <taxon>Basidiomycota</taxon>
        <taxon>Agaricomycotina</taxon>
        <taxon>Agaricomycetes</taxon>
        <taxon>Agaricomycetidae</taxon>
        <taxon>Agaricales</taxon>
        <taxon>Agaricineae</taxon>
        <taxon>Hydnangiaceae</taxon>
        <taxon>Laccaria</taxon>
    </lineage>
</organism>
<dbReference type="EMBL" id="KN838536">
    <property type="protein sequence ID" value="KIK10117.1"/>
    <property type="molecule type" value="Genomic_DNA"/>
</dbReference>
<feature type="compositionally biased region" description="Polar residues" evidence="1">
    <location>
        <begin position="53"/>
        <end position="63"/>
    </location>
</feature>
<sequence>MQYGHMPLPERRDPNLDTNGSTPFQTHQSLGQALGTHLGAPGPAYGRAADNYRNPSTSPPTLNQSGPPPQAHASSSAHSPLTFVTSGGQSSPGLKRKQIETSLGAQILKRRRDTDDPDGYDGDGNGQGAKHWTDEEKTKLFTWLMGPGQDDHWNALRATKNSCLRECAVEVFESKKTYQALKGCYERNFNVFKQIYAFETFHGHAGPVMPGLSEAERVKEYERRIAIAKKAGCEIGNLLPKTLDSWHRLGWYNLFYRRWHGDPATTRPVQARGAGAGPSNAAGDDPDEDNQPIDFGDPMMVNGLSGLNHDRNNHVAFLNPQALRDNPLPPPLPQSSSTGGNGPIQIPPLANGVDPGVANLSINANVVNILMQFVQMQSQASKMKLEYLRRRDDREEKESLQRREMQRLKMEREASEFEFKQQTEMHKQKTEKALQILSRSDIDANMKTMLTDYLRKFFSE</sequence>
<evidence type="ECO:0000313" key="2">
    <source>
        <dbReference type="EMBL" id="KIK10117.1"/>
    </source>
</evidence>
<dbReference type="Proteomes" id="UP000054477">
    <property type="component" value="Unassembled WGS sequence"/>
</dbReference>
<dbReference type="OrthoDB" id="2685034at2759"/>
<feature type="region of interest" description="Disordered" evidence="1">
    <location>
        <begin position="1"/>
        <end position="131"/>
    </location>
</feature>
<feature type="region of interest" description="Disordered" evidence="1">
    <location>
        <begin position="266"/>
        <end position="297"/>
    </location>
</feature>
<name>A0A0C9YII0_9AGAR</name>
<evidence type="ECO:0000256" key="1">
    <source>
        <dbReference type="SAM" id="MobiDB-lite"/>
    </source>
</evidence>
<gene>
    <name evidence="2" type="ORF">K443DRAFT_670744</name>
</gene>
<feature type="region of interest" description="Disordered" evidence="1">
    <location>
        <begin position="321"/>
        <end position="343"/>
    </location>
</feature>
<reference evidence="2 3" key="1">
    <citation type="submission" date="2014-04" db="EMBL/GenBank/DDBJ databases">
        <authorList>
            <consortium name="DOE Joint Genome Institute"/>
            <person name="Kuo A."/>
            <person name="Kohler A."/>
            <person name="Nagy L.G."/>
            <person name="Floudas D."/>
            <person name="Copeland A."/>
            <person name="Barry K.W."/>
            <person name="Cichocki N."/>
            <person name="Veneault-Fourrey C."/>
            <person name="LaButti K."/>
            <person name="Lindquist E.A."/>
            <person name="Lipzen A."/>
            <person name="Lundell T."/>
            <person name="Morin E."/>
            <person name="Murat C."/>
            <person name="Sun H."/>
            <person name="Tunlid A."/>
            <person name="Henrissat B."/>
            <person name="Grigoriev I.V."/>
            <person name="Hibbett D.S."/>
            <person name="Martin F."/>
            <person name="Nordberg H.P."/>
            <person name="Cantor M.N."/>
            <person name="Hua S.X."/>
        </authorList>
    </citation>
    <scope>NUCLEOTIDE SEQUENCE [LARGE SCALE GENOMIC DNA]</scope>
    <source>
        <strain evidence="2 3">LaAM-08-1</strain>
    </source>
</reference>
<feature type="compositionally biased region" description="Low complexity" evidence="1">
    <location>
        <begin position="71"/>
        <end position="80"/>
    </location>
</feature>
<accession>A0A0C9YII0</accession>
<protein>
    <submittedName>
        <fullName evidence="2">Uncharacterized protein</fullName>
    </submittedName>
</protein>
<proteinExistence type="predicted"/>
<evidence type="ECO:0000313" key="3">
    <source>
        <dbReference type="Proteomes" id="UP000054477"/>
    </source>
</evidence>
<feature type="compositionally biased region" description="Polar residues" evidence="1">
    <location>
        <begin position="16"/>
        <end position="31"/>
    </location>
</feature>
<dbReference type="HOGENOM" id="CLU_047734_0_0_1"/>